<evidence type="ECO:0000256" key="1">
    <source>
        <dbReference type="ARBA" id="ARBA00018672"/>
    </source>
</evidence>
<feature type="domain" description="Response regulatory" evidence="9">
    <location>
        <begin position="7"/>
        <end position="123"/>
    </location>
</feature>
<feature type="modified residue" description="4-aspartylphosphate" evidence="7">
    <location>
        <position position="58"/>
    </location>
</feature>
<dbReference type="PROSITE" id="PS50043">
    <property type="entry name" value="HTH_LUXR_2"/>
    <property type="match status" value="1"/>
</dbReference>
<dbReference type="AlphaFoldDB" id="A0A926IMC7"/>
<dbReference type="RefSeq" id="WP_249322328.1">
    <property type="nucleotide sequence ID" value="NZ_JACRTK010000001.1"/>
</dbReference>
<feature type="domain" description="HTH luxR-type" evidence="8">
    <location>
        <begin position="150"/>
        <end position="215"/>
    </location>
</feature>
<keyword evidence="4" id="KW-0238">DNA-binding</keyword>
<protein>
    <recommendedName>
        <fullName evidence="1">Stage 0 sporulation protein A homolog</fullName>
    </recommendedName>
</protein>
<dbReference type="Proteomes" id="UP000601522">
    <property type="component" value="Unassembled WGS sequence"/>
</dbReference>
<dbReference type="InterPro" id="IPR001789">
    <property type="entry name" value="Sig_transdc_resp-reg_receiver"/>
</dbReference>
<dbReference type="Pfam" id="PF00072">
    <property type="entry name" value="Response_reg"/>
    <property type="match status" value="1"/>
</dbReference>
<dbReference type="SUPFAM" id="SSF46894">
    <property type="entry name" value="C-terminal effector domain of the bipartite response regulators"/>
    <property type="match status" value="1"/>
</dbReference>
<dbReference type="InterPro" id="IPR058245">
    <property type="entry name" value="NreC/VraR/RcsB-like_REC"/>
</dbReference>
<sequence>MIRNSIELMIVDDHSLMRAGLRKIIEETNDIKIIYEAKNGQEAIEIVSVRAPDIILLDINMPRLNGLETLRRIKDLGIKSKIIILSSYTSKNYIIEAIKIGADAYISKNIDTSTLIDVIRDVNRGKNYLQPSLQKILNQNLNKDHSNDVAINKIELLSKREYEILYLLAIGYNNQEIGRELYISEKTVKNHITNVYKKLDVKDRVQAVIFAYVNQIIDLVELQERVEYF</sequence>
<evidence type="ECO:0000256" key="4">
    <source>
        <dbReference type="ARBA" id="ARBA00023125"/>
    </source>
</evidence>
<evidence type="ECO:0000259" key="8">
    <source>
        <dbReference type="PROSITE" id="PS50043"/>
    </source>
</evidence>
<dbReference type="PROSITE" id="PS50110">
    <property type="entry name" value="RESPONSE_REGULATORY"/>
    <property type="match status" value="1"/>
</dbReference>
<dbReference type="SUPFAM" id="SSF52172">
    <property type="entry name" value="CheY-like"/>
    <property type="match status" value="1"/>
</dbReference>
<gene>
    <name evidence="10" type="ORF">H8689_00010</name>
</gene>
<keyword evidence="11" id="KW-1185">Reference proteome</keyword>
<accession>A0A926IMC7</accession>
<evidence type="ECO:0000256" key="5">
    <source>
        <dbReference type="ARBA" id="ARBA00023163"/>
    </source>
</evidence>
<dbReference type="InterPro" id="IPR039420">
    <property type="entry name" value="WalR-like"/>
</dbReference>
<organism evidence="10 11">
    <name type="scientific">Wansuia hejianensis</name>
    <dbReference type="NCBI Taxonomy" id="2763667"/>
    <lineage>
        <taxon>Bacteria</taxon>
        <taxon>Bacillati</taxon>
        <taxon>Bacillota</taxon>
        <taxon>Clostridia</taxon>
        <taxon>Lachnospirales</taxon>
        <taxon>Lachnospiraceae</taxon>
        <taxon>Wansuia</taxon>
    </lineage>
</organism>
<comment type="function">
    <text evidence="6">May play the central regulatory role in sporulation. It may be an element of the effector pathway responsible for the activation of sporulation genes in response to nutritional stress. Spo0A may act in concert with spo0H (a sigma factor) to control the expression of some genes that are critical to the sporulation process.</text>
</comment>
<reference evidence="10 11" key="1">
    <citation type="submission" date="2020-08" db="EMBL/GenBank/DDBJ databases">
        <title>Genome public.</title>
        <authorList>
            <person name="Liu C."/>
            <person name="Sun Q."/>
        </authorList>
    </citation>
    <scope>NUCLEOTIDE SEQUENCE [LARGE SCALE GENOMIC DNA]</scope>
    <source>
        <strain evidence="10 11">NSJ-26</strain>
    </source>
</reference>
<comment type="caution">
    <text evidence="10">The sequence shown here is derived from an EMBL/GenBank/DDBJ whole genome shotgun (WGS) entry which is preliminary data.</text>
</comment>
<evidence type="ECO:0000256" key="6">
    <source>
        <dbReference type="ARBA" id="ARBA00024867"/>
    </source>
</evidence>
<keyword evidence="3" id="KW-0805">Transcription regulation</keyword>
<evidence type="ECO:0000256" key="7">
    <source>
        <dbReference type="PROSITE-ProRule" id="PRU00169"/>
    </source>
</evidence>
<dbReference type="GO" id="GO:0006355">
    <property type="term" value="P:regulation of DNA-templated transcription"/>
    <property type="evidence" value="ECO:0007669"/>
    <property type="project" value="InterPro"/>
</dbReference>
<evidence type="ECO:0000256" key="3">
    <source>
        <dbReference type="ARBA" id="ARBA00023015"/>
    </source>
</evidence>
<dbReference type="PANTHER" id="PTHR43214">
    <property type="entry name" value="TWO-COMPONENT RESPONSE REGULATOR"/>
    <property type="match status" value="1"/>
</dbReference>
<evidence type="ECO:0000259" key="9">
    <source>
        <dbReference type="PROSITE" id="PS50110"/>
    </source>
</evidence>
<evidence type="ECO:0000256" key="2">
    <source>
        <dbReference type="ARBA" id="ARBA00022553"/>
    </source>
</evidence>
<dbReference type="SMART" id="SM00421">
    <property type="entry name" value="HTH_LUXR"/>
    <property type="match status" value="1"/>
</dbReference>
<dbReference type="PRINTS" id="PR00038">
    <property type="entry name" value="HTHLUXR"/>
</dbReference>
<keyword evidence="5" id="KW-0804">Transcription</keyword>
<evidence type="ECO:0000313" key="11">
    <source>
        <dbReference type="Proteomes" id="UP000601522"/>
    </source>
</evidence>
<dbReference type="PROSITE" id="PS00622">
    <property type="entry name" value="HTH_LUXR_1"/>
    <property type="match status" value="1"/>
</dbReference>
<keyword evidence="2 7" id="KW-0597">Phosphoprotein</keyword>
<dbReference type="CDD" id="cd06170">
    <property type="entry name" value="LuxR_C_like"/>
    <property type="match status" value="1"/>
</dbReference>
<dbReference type="Gene3D" id="3.40.50.2300">
    <property type="match status" value="1"/>
</dbReference>
<dbReference type="InterPro" id="IPR000792">
    <property type="entry name" value="Tscrpt_reg_LuxR_C"/>
</dbReference>
<dbReference type="InterPro" id="IPR011006">
    <property type="entry name" value="CheY-like_superfamily"/>
</dbReference>
<evidence type="ECO:0000313" key="10">
    <source>
        <dbReference type="EMBL" id="MBC8589528.1"/>
    </source>
</evidence>
<dbReference type="GO" id="GO:0003677">
    <property type="term" value="F:DNA binding"/>
    <property type="evidence" value="ECO:0007669"/>
    <property type="project" value="UniProtKB-KW"/>
</dbReference>
<dbReference type="CDD" id="cd17535">
    <property type="entry name" value="REC_NarL-like"/>
    <property type="match status" value="1"/>
</dbReference>
<name>A0A926IMC7_9FIRM</name>
<proteinExistence type="predicted"/>
<dbReference type="GO" id="GO:0000160">
    <property type="term" value="P:phosphorelay signal transduction system"/>
    <property type="evidence" value="ECO:0007669"/>
    <property type="project" value="InterPro"/>
</dbReference>
<dbReference type="InterPro" id="IPR016032">
    <property type="entry name" value="Sig_transdc_resp-reg_C-effctor"/>
</dbReference>
<dbReference type="EMBL" id="JACRTK010000001">
    <property type="protein sequence ID" value="MBC8589528.1"/>
    <property type="molecule type" value="Genomic_DNA"/>
</dbReference>
<dbReference type="Pfam" id="PF00196">
    <property type="entry name" value="GerE"/>
    <property type="match status" value="1"/>
</dbReference>
<dbReference type="SMART" id="SM00448">
    <property type="entry name" value="REC"/>
    <property type="match status" value="1"/>
</dbReference>